<dbReference type="Proteomes" id="UP001187192">
    <property type="component" value="Unassembled WGS sequence"/>
</dbReference>
<dbReference type="EMBL" id="BTGU01000089">
    <property type="protein sequence ID" value="GMN59641.1"/>
    <property type="molecule type" value="Genomic_DNA"/>
</dbReference>
<evidence type="ECO:0000313" key="3">
    <source>
        <dbReference type="Proteomes" id="UP001187192"/>
    </source>
</evidence>
<evidence type="ECO:0000256" key="1">
    <source>
        <dbReference type="SAM" id="MobiDB-lite"/>
    </source>
</evidence>
<accession>A0AA88DQW7</accession>
<dbReference type="AlphaFoldDB" id="A0AA88DQW7"/>
<gene>
    <name evidence="2" type="ORF">TIFTF001_028738</name>
</gene>
<evidence type="ECO:0000313" key="2">
    <source>
        <dbReference type="EMBL" id="GMN59641.1"/>
    </source>
</evidence>
<name>A0AA88DQW7_FICCA</name>
<proteinExistence type="predicted"/>
<organism evidence="2 3">
    <name type="scientific">Ficus carica</name>
    <name type="common">Common fig</name>
    <dbReference type="NCBI Taxonomy" id="3494"/>
    <lineage>
        <taxon>Eukaryota</taxon>
        <taxon>Viridiplantae</taxon>
        <taxon>Streptophyta</taxon>
        <taxon>Embryophyta</taxon>
        <taxon>Tracheophyta</taxon>
        <taxon>Spermatophyta</taxon>
        <taxon>Magnoliopsida</taxon>
        <taxon>eudicotyledons</taxon>
        <taxon>Gunneridae</taxon>
        <taxon>Pentapetalae</taxon>
        <taxon>rosids</taxon>
        <taxon>fabids</taxon>
        <taxon>Rosales</taxon>
        <taxon>Moraceae</taxon>
        <taxon>Ficeae</taxon>
        <taxon>Ficus</taxon>
    </lineage>
</organism>
<sequence>MSLSALALFRIKLDDSSPRHQTNWNLNWFVSIPCSLDVFITSSPRLPRRGVPTPPSESFAASILCEPPTAHIKSSSASRATHRELAVGHKNRDLFDSLATQSKFLAASITTLSMSLGGQGVGKERKKNINGRDKDSGDIVETH</sequence>
<comment type="caution">
    <text evidence="2">The sequence shown here is derived from an EMBL/GenBank/DDBJ whole genome shotgun (WGS) entry which is preliminary data.</text>
</comment>
<protein>
    <submittedName>
        <fullName evidence="2">Uncharacterized protein</fullName>
    </submittedName>
</protein>
<feature type="compositionally biased region" description="Basic and acidic residues" evidence="1">
    <location>
        <begin position="130"/>
        <end position="143"/>
    </location>
</feature>
<keyword evidence="3" id="KW-1185">Reference proteome</keyword>
<feature type="region of interest" description="Disordered" evidence="1">
    <location>
        <begin position="116"/>
        <end position="143"/>
    </location>
</feature>
<reference evidence="2" key="1">
    <citation type="submission" date="2023-07" db="EMBL/GenBank/DDBJ databases">
        <title>draft genome sequence of fig (Ficus carica).</title>
        <authorList>
            <person name="Takahashi T."/>
            <person name="Nishimura K."/>
        </authorList>
    </citation>
    <scope>NUCLEOTIDE SEQUENCE</scope>
</reference>